<proteinExistence type="predicted"/>
<sequence>MPVTDGPRARNSTLLCFYAYAPHQKRPLYLVNPRNKSVSKKKAWALGLFGFPRMLATVGVTCLVLFLGAWLYRIRGCWVWLSLSHPTSKFFPSSCGPSYYVRGVESAMEKIYWMMVDGTRKNKICVFS</sequence>
<dbReference type="EMBL" id="CM000881">
    <property type="protein sequence ID" value="PNT69881.1"/>
    <property type="molecule type" value="Genomic_DNA"/>
</dbReference>
<dbReference type="AlphaFoldDB" id="A0A2K2D6I4"/>
<dbReference type="EnsemblPlants" id="PNT69881">
    <property type="protein sequence ID" value="PNT69881"/>
    <property type="gene ID" value="BRADI_2g02085v3"/>
</dbReference>
<reference evidence="2" key="2">
    <citation type="submission" date="2017-06" db="EMBL/GenBank/DDBJ databases">
        <title>WGS assembly of Brachypodium distachyon.</title>
        <authorList>
            <consortium name="The International Brachypodium Initiative"/>
            <person name="Lucas S."/>
            <person name="Harmon-Smith M."/>
            <person name="Lail K."/>
            <person name="Tice H."/>
            <person name="Grimwood J."/>
            <person name="Bruce D."/>
            <person name="Barry K."/>
            <person name="Shu S."/>
            <person name="Lindquist E."/>
            <person name="Wang M."/>
            <person name="Pitluck S."/>
            <person name="Vogel J.P."/>
            <person name="Garvin D.F."/>
            <person name="Mockler T.C."/>
            <person name="Schmutz J."/>
            <person name="Rokhsar D."/>
            <person name="Bevan M.W."/>
        </authorList>
    </citation>
    <scope>NUCLEOTIDE SEQUENCE</scope>
    <source>
        <strain evidence="2">Bd21</strain>
    </source>
</reference>
<gene>
    <name evidence="2" type="ORF">BRADI_2g02085v3</name>
</gene>
<evidence type="ECO:0000313" key="3">
    <source>
        <dbReference type="EnsemblPlants" id="PNT69881"/>
    </source>
</evidence>
<reference evidence="3" key="3">
    <citation type="submission" date="2018-08" db="UniProtKB">
        <authorList>
            <consortium name="EnsemblPlants"/>
        </authorList>
    </citation>
    <scope>IDENTIFICATION</scope>
    <source>
        <strain evidence="3">cv. Bd21</strain>
    </source>
</reference>
<reference evidence="2 3" key="1">
    <citation type="journal article" date="2010" name="Nature">
        <title>Genome sequencing and analysis of the model grass Brachypodium distachyon.</title>
        <authorList>
            <consortium name="International Brachypodium Initiative"/>
        </authorList>
    </citation>
    <scope>NUCLEOTIDE SEQUENCE [LARGE SCALE GENOMIC DNA]</scope>
    <source>
        <strain evidence="2 3">Bd21</strain>
    </source>
</reference>
<name>A0A2K2D6I4_BRADI</name>
<keyword evidence="4" id="KW-1185">Reference proteome</keyword>
<dbReference type="Gramene" id="PNT69881">
    <property type="protein sequence ID" value="PNT69881"/>
    <property type="gene ID" value="BRADI_2g02085v3"/>
</dbReference>
<protein>
    <submittedName>
        <fullName evidence="2 3">Uncharacterized protein</fullName>
    </submittedName>
</protein>
<evidence type="ECO:0000313" key="4">
    <source>
        <dbReference type="Proteomes" id="UP000008810"/>
    </source>
</evidence>
<dbReference type="Proteomes" id="UP000008810">
    <property type="component" value="Chromosome 2"/>
</dbReference>
<dbReference type="InParanoid" id="A0A2K2D6I4"/>
<keyword evidence="1" id="KW-1133">Transmembrane helix</keyword>
<accession>A0A2K2D6I4</accession>
<evidence type="ECO:0000313" key="2">
    <source>
        <dbReference type="EMBL" id="PNT69881.1"/>
    </source>
</evidence>
<keyword evidence="1" id="KW-0472">Membrane</keyword>
<keyword evidence="1" id="KW-0812">Transmembrane</keyword>
<organism evidence="2">
    <name type="scientific">Brachypodium distachyon</name>
    <name type="common">Purple false brome</name>
    <name type="synonym">Trachynia distachya</name>
    <dbReference type="NCBI Taxonomy" id="15368"/>
    <lineage>
        <taxon>Eukaryota</taxon>
        <taxon>Viridiplantae</taxon>
        <taxon>Streptophyta</taxon>
        <taxon>Embryophyta</taxon>
        <taxon>Tracheophyta</taxon>
        <taxon>Spermatophyta</taxon>
        <taxon>Magnoliopsida</taxon>
        <taxon>Liliopsida</taxon>
        <taxon>Poales</taxon>
        <taxon>Poaceae</taxon>
        <taxon>BOP clade</taxon>
        <taxon>Pooideae</taxon>
        <taxon>Stipodae</taxon>
        <taxon>Brachypodieae</taxon>
        <taxon>Brachypodium</taxon>
    </lineage>
</organism>
<feature type="transmembrane region" description="Helical" evidence="1">
    <location>
        <begin position="43"/>
        <end position="72"/>
    </location>
</feature>
<evidence type="ECO:0000256" key="1">
    <source>
        <dbReference type="SAM" id="Phobius"/>
    </source>
</evidence>